<comment type="caution">
    <text evidence="3">The sequence shown here is derived from an EMBL/GenBank/DDBJ whole genome shotgun (WGS) entry which is preliminary data.</text>
</comment>
<keyword evidence="4" id="KW-1185">Reference proteome</keyword>
<keyword evidence="3" id="KW-0969">Cilium</keyword>
<dbReference type="Proteomes" id="UP001623041">
    <property type="component" value="Unassembled WGS sequence"/>
</dbReference>
<name>A0ABW8RE69_9BACI</name>
<feature type="compositionally biased region" description="Basic and acidic residues" evidence="1">
    <location>
        <begin position="412"/>
        <end position="431"/>
    </location>
</feature>
<dbReference type="Gene3D" id="3.30.750.140">
    <property type="match status" value="1"/>
</dbReference>
<protein>
    <submittedName>
        <fullName evidence="3">Flagellar hook-length control protein FliK</fullName>
    </submittedName>
</protein>
<evidence type="ECO:0000256" key="1">
    <source>
        <dbReference type="SAM" id="MobiDB-lite"/>
    </source>
</evidence>
<proteinExistence type="predicted"/>
<keyword evidence="3" id="KW-0966">Cell projection</keyword>
<dbReference type="RefSeq" id="WP_406579229.1">
    <property type="nucleotide sequence ID" value="NZ_JBJHQH010000002.1"/>
</dbReference>
<evidence type="ECO:0000259" key="2">
    <source>
        <dbReference type="Pfam" id="PF02120"/>
    </source>
</evidence>
<organism evidence="3 4">
    <name type="scientific">Bacillus salipaludis</name>
    <dbReference type="NCBI Taxonomy" id="2547811"/>
    <lineage>
        <taxon>Bacteria</taxon>
        <taxon>Bacillati</taxon>
        <taxon>Bacillota</taxon>
        <taxon>Bacilli</taxon>
        <taxon>Bacillales</taxon>
        <taxon>Bacillaceae</taxon>
        <taxon>Bacillus</taxon>
    </lineage>
</organism>
<dbReference type="InterPro" id="IPR038610">
    <property type="entry name" value="FliK-like_C_sf"/>
</dbReference>
<keyword evidence="3" id="KW-0282">Flagellum</keyword>
<feature type="compositionally biased region" description="Polar residues" evidence="1">
    <location>
        <begin position="445"/>
        <end position="454"/>
    </location>
</feature>
<sequence>MDITQFPIKINQTNASDGGKANTLSQEGDLASSFDQRLEMFNFGDKSKNFDRQSASSFQNMSDKDESDEITPKTLQEEEWLQLDSILSALLASIPQIPNIKPNDSVQPVEFTMLDQFHLVPTDLNKSMSQLLQDMNGFNQTSTLDTNELIQGFAHLFSKWQLLEEQKSFEIPNQIKDKIQLFLDEIHNDNNLDISTLVKTDLQKKELFFTVNKQDSAIVKPWLSLDKNQVMGSFVTETETNSKGRSNFVREPLTIPVEDHTIINGQMLLRNHQVQAPESLIVPKTDSSVPQLHVSEFAPEVSKWISGNMRITNGLSGSTEVKFSLFPEHLGHIEIKINSFQGLISAQILTETSMAKEALEGQLQQLKQSLLQHGIVVQKLDIVQQTPVSTDIYQANQSLFQGDSSSSHKQRTTPEQELAKKQEDHDQKDIETEPLSFTYGGATPKITSTIDFTA</sequence>
<feature type="region of interest" description="Disordered" evidence="1">
    <location>
        <begin position="399"/>
        <end position="454"/>
    </location>
</feature>
<gene>
    <name evidence="3" type="ORF">ACJEBI_03435</name>
</gene>
<evidence type="ECO:0000313" key="4">
    <source>
        <dbReference type="Proteomes" id="UP001623041"/>
    </source>
</evidence>
<dbReference type="EMBL" id="JBJHQH010000002">
    <property type="protein sequence ID" value="MFK9090540.1"/>
    <property type="molecule type" value="Genomic_DNA"/>
</dbReference>
<accession>A0ABW8RE69</accession>
<dbReference type="InterPro" id="IPR021136">
    <property type="entry name" value="Flagellar_hook_control-like_C"/>
</dbReference>
<dbReference type="Pfam" id="PF02120">
    <property type="entry name" value="Flg_hook"/>
    <property type="match status" value="1"/>
</dbReference>
<feature type="domain" description="Flagellar hook-length control protein-like C-terminal" evidence="2">
    <location>
        <begin position="316"/>
        <end position="387"/>
    </location>
</feature>
<evidence type="ECO:0000313" key="3">
    <source>
        <dbReference type="EMBL" id="MFK9090540.1"/>
    </source>
</evidence>
<reference evidence="3 4" key="1">
    <citation type="submission" date="2024-11" db="EMBL/GenBank/DDBJ databases">
        <authorList>
            <person name="Lucas J.A."/>
        </authorList>
    </citation>
    <scope>NUCLEOTIDE SEQUENCE [LARGE SCALE GENOMIC DNA]</scope>
    <source>
        <strain evidence="3 4">Z 5.4</strain>
    </source>
</reference>